<evidence type="ECO:0000256" key="5">
    <source>
        <dbReference type="ARBA" id="ARBA00022840"/>
    </source>
</evidence>
<evidence type="ECO:0000313" key="12">
    <source>
        <dbReference type="Proteomes" id="UP001445335"/>
    </source>
</evidence>
<dbReference type="InterPro" id="IPR027417">
    <property type="entry name" value="P-loop_NTPase"/>
</dbReference>
<keyword evidence="4" id="KW-0547">Nucleotide-binding</keyword>
<reference evidence="11 12" key="1">
    <citation type="journal article" date="2024" name="Nat. Commun.">
        <title>Phylogenomics reveals the evolutionary origins of lichenization in chlorophyte algae.</title>
        <authorList>
            <person name="Puginier C."/>
            <person name="Libourel C."/>
            <person name="Otte J."/>
            <person name="Skaloud P."/>
            <person name="Haon M."/>
            <person name="Grisel S."/>
            <person name="Petersen M."/>
            <person name="Berrin J.G."/>
            <person name="Delaux P.M."/>
            <person name="Dal Grande F."/>
            <person name="Keller J."/>
        </authorList>
    </citation>
    <scope>NUCLEOTIDE SEQUENCE [LARGE SCALE GENOMIC DNA]</scope>
    <source>
        <strain evidence="11 12">SAG 245.80</strain>
    </source>
</reference>
<feature type="transmembrane region" description="Helical" evidence="9">
    <location>
        <begin position="419"/>
        <end position="440"/>
    </location>
</feature>
<feature type="transmembrane region" description="Helical" evidence="9">
    <location>
        <begin position="534"/>
        <end position="555"/>
    </location>
</feature>
<comment type="subcellular location">
    <subcellularLocation>
        <location evidence="1">Membrane</location>
        <topology evidence="1">Multi-pass membrane protein</topology>
    </subcellularLocation>
</comment>
<dbReference type="Pfam" id="PF01061">
    <property type="entry name" value="ABC2_membrane"/>
    <property type="match status" value="1"/>
</dbReference>
<feature type="transmembrane region" description="Helical" evidence="9">
    <location>
        <begin position="644"/>
        <end position="666"/>
    </location>
</feature>
<dbReference type="PROSITE" id="PS00211">
    <property type="entry name" value="ABC_TRANSPORTER_1"/>
    <property type="match status" value="1"/>
</dbReference>
<evidence type="ECO:0000256" key="3">
    <source>
        <dbReference type="ARBA" id="ARBA00022692"/>
    </source>
</evidence>
<gene>
    <name evidence="11" type="ORF">WJX81_000193</name>
</gene>
<feature type="transmembrane region" description="Helical" evidence="9">
    <location>
        <begin position="562"/>
        <end position="582"/>
    </location>
</feature>
<feature type="region of interest" description="Disordered" evidence="8">
    <location>
        <begin position="314"/>
        <end position="334"/>
    </location>
</feature>
<feature type="transmembrane region" description="Helical" evidence="9">
    <location>
        <begin position="510"/>
        <end position="528"/>
    </location>
</feature>
<dbReference type="InterPro" id="IPR050352">
    <property type="entry name" value="ABCG_transporters"/>
</dbReference>
<dbReference type="Gene3D" id="3.40.50.300">
    <property type="entry name" value="P-loop containing nucleotide triphosphate hydrolases"/>
    <property type="match status" value="1"/>
</dbReference>
<dbReference type="GO" id="GO:0005524">
    <property type="term" value="F:ATP binding"/>
    <property type="evidence" value="ECO:0007669"/>
    <property type="project" value="UniProtKB-KW"/>
</dbReference>
<dbReference type="GO" id="GO:0140359">
    <property type="term" value="F:ABC-type transporter activity"/>
    <property type="evidence" value="ECO:0007669"/>
    <property type="project" value="InterPro"/>
</dbReference>
<dbReference type="GO" id="GO:0016887">
    <property type="term" value="F:ATP hydrolysis activity"/>
    <property type="evidence" value="ECO:0007669"/>
    <property type="project" value="InterPro"/>
</dbReference>
<dbReference type="Pfam" id="PF00005">
    <property type="entry name" value="ABC_tran"/>
    <property type="match status" value="1"/>
</dbReference>
<feature type="transmembrane region" description="Helical" evidence="9">
    <location>
        <begin position="455"/>
        <end position="477"/>
    </location>
</feature>
<keyword evidence="3 9" id="KW-0812">Transmembrane</keyword>
<evidence type="ECO:0000259" key="10">
    <source>
        <dbReference type="PROSITE" id="PS50893"/>
    </source>
</evidence>
<evidence type="ECO:0000256" key="7">
    <source>
        <dbReference type="ARBA" id="ARBA00023136"/>
    </source>
</evidence>
<proteinExistence type="predicted"/>
<dbReference type="AlphaFoldDB" id="A0AAW1RUB0"/>
<sequence length="671" mass="73157">MTTPKSARGARASEELCDLSFRHVGYRLRRGGANGGAIDILQDCTGSIRSTALTAILGSSGAGKTTLLKLLACHISGGEQSGTVYANGQPIVEAEFKNQLAVVWQSDVLLATATVKEAIVTSALLKLPQKMPRAEKMQRVEEILTELDLQHCKHTRIGLDIDGAVSGISGGERRRVSVGIGLVTDARVLFLDEPTTGLDSESAEALIGLLSGLAAAKRRTIVCTIHQPSSDICNMFDDLLLMSCGRILYCGAWMAADTYFADAGFKRPEYRSTAEHMLHLCKDKDYAVPALASAYTLAVSQAAKRFRSCTLTPKASGLRGKTPKRMSDMEAPGTPGTAAADVLALDDGDLRGLHRRAASLSLTATATTPHSARPLPPALARPSVPEQRQAGGPTVATSRFYQVRVLSSRFLRSWGRSPVHLVVQAAQYVIAALLLGAMYWRLGSDTSSGTYDRAASIWFAALCVIFQSGNNACTIFYSQKPLLRREITNGLYHYSAFYIAKGLTSLPFQLIYSIIFNTTVYFLVGYQITVAKFFTYFLLMSLMMLISETLGMLCAGLCRTELVGAIVLQGLYVPLLIFTGFFQTRTPEYLVWIKRISYVAYGYSGLIKNEFTDLRLTAPGGFEVEAQTLIPPNIENNLSIGRDAWVLLGILVGMRVVTFFQMLISIKLRWL</sequence>
<evidence type="ECO:0000256" key="2">
    <source>
        <dbReference type="ARBA" id="ARBA00022448"/>
    </source>
</evidence>
<dbReference type="InterPro" id="IPR003593">
    <property type="entry name" value="AAA+_ATPase"/>
</dbReference>
<organism evidence="11 12">
    <name type="scientific">Elliptochloris bilobata</name>
    <dbReference type="NCBI Taxonomy" id="381761"/>
    <lineage>
        <taxon>Eukaryota</taxon>
        <taxon>Viridiplantae</taxon>
        <taxon>Chlorophyta</taxon>
        <taxon>core chlorophytes</taxon>
        <taxon>Trebouxiophyceae</taxon>
        <taxon>Trebouxiophyceae incertae sedis</taxon>
        <taxon>Elliptochloris clade</taxon>
        <taxon>Elliptochloris</taxon>
    </lineage>
</organism>
<evidence type="ECO:0000256" key="6">
    <source>
        <dbReference type="ARBA" id="ARBA00022989"/>
    </source>
</evidence>
<keyword evidence="2" id="KW-0813">Transport</keyword>
<comment type="caution">
    <text evidence="11">The sequence shown here is derived from an EMBL/GenBank/DDBJ whole genome shotgun (WGS) entry which is preliminary data.</text>
</comment>
<dbReference type="InterPro" id="IPR013525">
    <property type="entry name" value="ABC2_TM"/>
</dbReference>
<dbReference type="InterPro" id="IPR017871">
    <property type="entry name" value="ABC_transporter-like_CS"/>
</dbReference>
<protein>
    <recommendedName>
        <fullName evidence="10">ABC transporter domain-containing protein</fullName>
    </recommendedName>
</protein>
<feature type="domain" description="ABC transporter" evidence="10">
    <location>
        <begin position="19"/>
        <end position="269"/>
    </location>
</feature>
<evidence type="ECO:0000256" key="4">
    <source>
        <dbReference type="ARBA" id="ARBA00022741"/>
    </source>
</evidence>
<evidence type="ECO:0000256" key="8">
    <source>
        <dbReference type="SAM" id="MobiDB-lite"/>
    </source>
</evidence>
<dbReference type="Proteomes" id="UP001445335">
    <property type="component" value="Unassembled WGS sequence"/>
</dbReference>
<keyword evidence="12" id="KW-1185">Reference proteome</keyword>
<keyword evidence="5" id="KW-0067">ATP-binding</keyword>
<keyword evidence="7 9" id="KW-0472">Membrane</keyword>
<dbReference type="InterPro" id="IPR003439">
    <property type="entry name" value="ABC_transporter-like_ATP-bd"/>
</dbReference>
<dbReference type="GO" id="GO:0016020">
    <property type="term" value="C:membrane"/>
    <property type="evidence" value="ECO:0007669"/>
    <property type="project" value="UniProtKB-SubCell"/>
</dbReference>
<evidence type="ECO:0000256" key="9">
    <source>
        <dbReference type="SAM" id="Phobius"/>
    </source>
</evidence>
<accession>A0AAW1RUB0</accession>
<dbReference type="SMART" id="SM00382">
    <property type="entry name" value="AAA"/>
    <property type="match status" value="1"/>
</dbReference>
<keyword evidence="6 9" id="KW-1133">Transmembrane helix</keyword>
<evidence type="ECO:0000256" key="1">
    <source>
        <dbReference type="ARBA" id="ARBA00004141"/>
    </source>
</evidence>
<evidence type="ECO:0000313" key="11">
    <source>
        <dbReference type="EMBL" id="KAK9837230.1"/>
    </source>
</evidence>
<name>A0AAW1RUB0_9CHLO</name>
<dbReference type="EMBL" id="JALJOU010000022">
    <property type="protein sequence ID" value="KAK9837230.1"/>
    <property type="molecule type" value="Genomic_DNA"/>
</dbReference>
<dbReference type="SUPFAM" id="SSF52540">
    <property type="entry name" value="P-loop containing nucleoside triphosphate hydrolases"/>
    <property type="match status" value="1"/>
</dbReference>
<dbReference type="PANTHER" id="PTHR48041">
    <property type="entry name" value="ABC TRANSPORTER G FAMILY MEMBER 28"/>
    <property type="match status" value="1"/>
</dbReference>
<dbReference type="PANTHER" id="PTHR48041:SF139">
    <property type="entry name" value="PROTEIN SCARLET"/>
    <property type="match status" value="1"/>
</dbReference>
<dbReference type="PROSITE" id="PS50893">
    <property type="entry name" value="ABC_TRANSPORTER_2"/>
    <property type="match status" value="1"/>
</dbReference>